<reference evidence="2 3" key="1">
    <citation type="submission" date="2013-12" db="EMBL/GenBank/DDBJ databases">
        <title>Annotated genome of Streptomyces scopuliridis.</title>
        <authorList>
            <person name="Olson J.B."/>
        </authorList>
    </citation>
    <scope>NUCLEOTIDE SEQUENCE [LARGE SCALE GENOMIC DNA]</scope>
    <source>
        <strain evidence="2 3">RB72</strain>
    </source>
</reference>
<dbReference type="AlphaFoldDB" id="A0A2T7T9Z9"/>
<gene>
    <name evidence="2" type="ORF">Y717_07225</name>
</gene>
<dbReference type="Proteomes" id="UP000245992">
    <property type="component" value="Unassembled WGS sequence"/>
</dbReference>
<protein>
    <recommendedName>
        <fullName evidence="1">DUF6879 domain-containing protein</fullName>
    </recommendedName>
</protein>
<accession>A0A2T7T9Z9</accession>
<keyword evidence="3" id="KW-1185">Reference proteome</keyword>
<dbReference type="OrthoDB" id="3821358at2"/>
<dbReference type="InterPro" id="IPR049244">
    <property type="entry name" value="DUF6879"/>
</dbReference>
<name>A0A2T7T9Z9_9ACTN</name>
<proteinExistence type="predicted"/>
<dbReference type="EMBL" id="AZSP01000124">
    <property type="protein sequence ID" value="PVE11990.1"/>
    <property type="molecule type" value="Genomic_DNA"/>
</dbReference>
<comment type="caution">
    <text evidence="2">The sequence shown here is derived from an EMBL/GenBank/DDBJ whole genome shotgun (WGS) entry which is preliminary data.</text>
</comment>
<dbReference type="Pfam" id="PF21806">
    <property type="entry name" value="DUF6879"/>
    <property type="match status" value="1"/>
</dbReference>
<organism evidence="2 3">
    <name type="scientific">Streptomyces scopuliridis RB72</name>
    <dbReference type="NCBI Taxonomy" id="1440053"/>
    <lineage>
        <taxon>Bacteria</taxon>
        <taxon>Bacillati</taxon>
        <taxon>Actinomycetota</taxon>
        <taxon>Actinomycetes</taxon>
        <taxon>Kitasatosporales</taxon>
        <taxon>Streptomycetaceae</taxon>
        <taxon>Streptomyces</taxon>
    </lineage>
</organism>
<evidence type="ECO:0000313" key="3">
    <source>
        <dbReference type="Proteomes" id="UP000245992"/>
    </source>
</evidence>
<evidence type="ECO:0000259" key="1">
    <source>
        <dbReference type="Pfam" id="PF21806"/>
    </source>
</evidence>
<dbReference type="STRING" id="1440053.GCA_000718095_03624"/>
<sequence>MHLDGDQWTAFFGSFEREAFRLETLPAYSMEGEEEEFETFQATGKLELPEDDPWLVKVRSFRDSGRRIRRVHVVTRPLSDYLRYEFAAYRYNVEAGEDVRILDLTDRENPGLPDRDFWLFDSSKVVAMNYRSDGTQISRDLLEVPDLNQYRQWKELALSLSVPFSEYGAD</sequence>
<feature type="domain" description="DUF6879" evidence="1">
    <location>
        <begin position="6"/>
        <end position="167"/>
    </location>
</feature>
<evidence type="ECO:0000313" key="2">
    <source>
        <dbReference type="EMBL" id="PVE11990.1"/>
    </source>
</evidence>
<dbReference type="RefSeq" id="WP_030352670.1">
    <property type="nucleotide sequence ID" value="NZ_AZSP01000124.1"/>
</dbReference>